<evidence type="ECO:0000313" key="2">
    <source>
        <dbReference type="Proteomes" id="UP000265566"/>
    </source>
</evidence>
<dbReference type="Gene3D" id="2.10.109.10">
    <property type="entry name" value="Umud Fragment, subunit A"/>
    <property type="match status" value="1"/>
</dbReference>
<dbReference type="Gramene" id="rna3904">
    <property type="protein sequence ID" value="RHN80029.1"/>
    <property type="gene ID" value="gene3904"/>
</dbReference>
<protein>
    <submittedName>
        <fullName evidence="1">Putative peptidase S24/S26A/S26B/S26C, peptidase S24/S26, beta-ribbon domain-containing protein</fullName>
    </submittedName>
</protein>
<proteinExistence type="predicted"/>
<dbReference type="InterPro" id="IPR019533">
    <property type="entry name" value="Peptidase_S26"/>
</dbReference>
<dbReference type="GO" id="GO:0004252">
    <property type="term" value="F:serine-type endopeptidase activity"/>
    <property type="evidence" value="ECO:0007669"/>
    <property type="project" value="InterPro"/>
</dbReference>
<dbReference type="Proteomes" id="UP000265566">
    <property type="component" value="Chromosome 1"/>
</dbReference>
<dbReference type="PANTHER" id="PTHR47040">
    <property type="entry name" value="OSJNBA0068L06.9 PROTEIN"/>
    <property type="match status" value="1"/>
</dbReference>
<accession>A0A396JP21</accession>
<dbReference type="EMBL" id="PSQE01000001">
    <property type="protein sequence ID" value="RHN80029.1"/>
    <property type="molecule type" value="Genomic_DNA"/>
</dbReference>
<name>A0A396JP21_MEDTR</name>
<gene>
    <name evidence="1" type="ORF">MtrunA17_Chr1g0183831</name>
</gene>
<dbReference type="InterPro" id="IPR036286">
    <property type="entry name" value="LexA/Signal_pep-like_sf"/>
</dbReference>
<dbReference type="CDD" id="cd06530">
    <property type="entry name" value="S26_SPase_I"/>
    <property type="match status" value="1"/>
</dbReference>
<dbReference type="AlphaFoldDB" id="A0A396JP21"/>
<evidence type="ECO:0000313" key="1">
    <source>
        <dbReference type="EMBL" id="RHN80029.1"/>
    </source>
</evidence>
<organism evidence="1 2">
    <name type="scientific">Medicago truncatula</name>
    <name type="common">Barrel medic</name>
    <name type="synonym">Medicago tribuloides</name>
    <dbReference type="NCBI Taxonomy" id="3880"/>
    <lineage>
        <taxon>Eukaryota</taxon>
        <taxon>Viridiplantae</taxon>
        <taxon>Streptophyta</taxon>
        <taxon>Embryophyta</taxon>
        <taxon>Tracheophyta</taxon>
        <taxon>Spermatophyta</taxon>
        <taxon>Magnoliopsida</taxon>
        <taxon>eudicotyledons</taxon>
        <taxon>Gunneridae</taxon>
        <taxon>Pentapetalae</taxon>
        <taxon>rosids</taxon>
        <taxon>fabids</taxon>
        <taxon>Fabales</taxon>
        <taxon>Fabaceae</taxon>
        <taxon>Papilionoideae</taxon>
        <taxon>50 kb inversion clade</taxon>
        <taxon>NPAAA clade</taxon>
        <taxon>Hologalegina</taxon>
        <taxon>IRL clade</taxon>
        <taxon>Trifolieae</taxon>
        <taxon>Medicago</taxon>
    </lineage>
</organism>
<comment type="caution">
    <text evidence="1">The sequence shown here is derived from an EMBL/GenBank/DDBJ whole genome shotgun (WGS) entry which is preliminary data.</text>
</comment>
<dbReference type="PANTHER" id="PTHR47040:SF1">
    <property type="entry name" value="MITOCHONDRIAL ATP-INDEPENDENT INNER MEMBRANE PROTEASE SUBUNIT 2"/>
    <property type="match status" value="1"/>
</dbReference>
<dbReference type="GO" id="GO:0006465">
    <property type="term" value="P:signal peptide processing"/>
    <property type="evidence" value="ECO:0007669"/>
    <property type="project" value="InterPro"/>
</dbReference>
<reference evidence="2" key="1">
    <citation type="journal article" date="2018" name="Nat. Plants">
        <title>Whole-genome landscape of Medicago truncatula symbiotic genes.</title>
        <authorList>
            <person name="Pecrix Y."/>
            <person name="Staton S.E."/>
            <person name="Sallet E."/>
            <person name="Lelandais-Briere C."/>
            <person name="Moreau S."/>
            <person name="Carrere S."/>
            <person name="Blein T."/>
            <person name="Jardinaud M.F."/>
            <person name="Latrasse D."/>
            <person name="Zouine M."/>
            <person name="Zahm M."/>
            <person name="Kreplak J."/>
            <person name="Mayjonade B."/>
            <person name="Satge C."/>
            <person name="Perez M."/>
            <person name="Cauet S."/>
            <person name="Marande W."/>
            <person name="Chantry-Darmon C."/>
            <person name="Lopez-Roques C."/>
            <person name="Bouchez O."/>
            <person name="Berard A."/>
            <person name="Debelle F."/>
            <person name="Munos S."/>
            <person name="Bendahmane A."/>
            <person name="Berges H."/>
            <person name="Niebel A."/>
            <person name="Buitink J."/>
            <person name="Frugier F."/>
            <person name="Benhamed M."/>
            <person name="Crespi M."/>
            <person name="Gouzy J."/>
            <person name="Gamas P."/>
        </authorList>
    </citation>
    <scope>NUCLEOTIDE SEQUENCE [LARGE SCALE GENOMIC DNA]</scope>
    <source>
        <strain evidence="2">cv. Jemalong A17</strain>
    </source>
</reference>
<dbReference type="InterPro" id="IPR053307">
    <property type="entry name" value="Mitochondrial_IM_protease"/>
</dbReference>
<sequence length="140" mass="16123">MYIIISIICQYKTFFFDRRLYVGDVLVLKNPEKPDDYLVRRLAATEYEMASIVEKDESFVLEKDQCWVVAGNGKLKAKEAIDSRTFGPIHITNIVGRVLYCMRSAGDHNRVRNSFVSMHYDSPVLEVELNVDEMAKSHKA</sequence>
<dbReference type="SUPFAM" id="SSF51306">
    <property type="entry name" value="LexA/Signal peptidase"/>
    <property type="match status" value="1"/>
</dbReference>